<dbReference type="InterPro" id="IPR043132">
    <property type="entry name" value="BCAT-like_C"/>
</dbReference>
<dbReference type="PANTHER" id="PTHR42743:SF11">
    <property type="entry name" value="AMINODEOXYCHORISMATE LYASE"/>
    <property type="match status" value="1"/>
</dbReference>
<dbReference type="GO" id="GO:0008483">
    <property type="term" value="F:transaminase activity"/>
    <property type="evidence" value="ECO:0007669"/>
    <property type="project" value="UniProtKB-KW"/>
</dbReference>
<dbReference type="InterPro" id="IPR043131">
    <property type="entry name" value="BCAT-like_N"/>
</dbReference>
<evidence type="ECO:0000313" key="4">
    <source>
        <dbReference type="Proteomes" id="UP001299068"/>
    </source>
</evidence>
<protein>
    <submittedName>
        <fullName evidence="3">Aminotransferase class IV</fullName>
    </submittedName>
</protein>
<name>A0ABS7L2E0_CLOSR</name>
<evidence type="ECO:0000256" key="2">
    <source>
        <dbReference type="ARBA" id="ARBA00009320"/>
    </source>
</evidence>
<dbReference type="Gene3D" id="3.20.10.10">
    <property type="entry name" value="D-amino Acid Aminotransferase, subunit A, domain 2"/>
    <property type="match status" value="1"/>
</dbReference>
<reference evidence="3 4" key="1">
    <citation type="journal article" date="2021" name="Cell Host Microbe">
        <title>in vivo commensal control of Clostridioides difficile virulence.</title>
        <authorList>
            <person name="Girinathan B.P."/>
            <person name="Dibenedetto N."/>
            <person name="Worley J.N."/>
            <person name="Peltier J."/>
            <person name="Arrieta-Ortiz M.L."/>
            <person name="Rupa Christinal Immanuel S."/>
            <person name="Lavin R."/>
            <person name="Delaney M.L."/>
            <person name="Cummins C."/>
            <person name="Hoffmann M."/>
            <person name="Luo Y."/>
            <person name="Gonzalez-Escalona N."/>
            <person name="Allard M."/>
            <person name="Onderdonk A.B."/>
            <person name="Gerber G.K."/>
            <person name="Sonenshein A.L."/>
            <person name="Baliga N."/>
            <person name="Dupuy B."/>
            <person name="Bry L."/>
        </authorList>
    </citation>
    <scope>NUCLEOTIDE SEQUENCE [LARGE SCALE GENOMIC DNA]</scope>
    <source>
        <strain evidence="3 4">DSM 599</strain>
    </source>
</reference>
<proteinExistence type="inferred from homology"/>
<keyword evidence="3" id="KW-0032">Aminotransferase</keyword>
<evidence type="ECO:0000256" key="1">
    <source>
        <dbReference type="ARBA" id="ARBA00001933"/>
    </source>
</evidence>
<dbReference type="SUPFAM" id="SSF56752">
    <property type="entry name" value="D-aminoacid aminotransferase-like PLP-dependent enzymes"/>
    <property type="match status" value="1"/>
</dbReference>
<dbReference type="Proteomes" id="UP001299068">
    <property type="component" value="Unassembled WGS sequence"/>
</dbReference>
<evidence type="ECO:0000313" key="3">
    <source>
        <dbReference type="EMBL" id="MBY0756982.1"/>
    </source>
</evidence>
<organism evidence="3 4">
    <name type="scientific">Clostridium sardiniense</name>
    <name type="common">Clostridium absonum</name>
    <dbReference type="NCBI Taxonomy" id="29369"/>
    <lineage>
        <taxon>Bacteria</taxon>
        <taxon>Bacillati</taxon>
        <taxon>Bacillota</taxon>
        <taxon>Clostridia</taxon>
        <taxon>Eubacteriales</taxon>
        <taxon>Clostridiaceae</taxon>
        <taxon>Clostridium</taxon>
    </lineage>
</organism>
<comment type="cofactor">
    <cofactor evidence="1">
        <name>pyridoxal 5'-phosphate</name>
        <dbReference type="ChEBI" id="CHEBI:597326"/>
    </cofactor>
</comment>
<comment type="caution">
    <text evidence="3">The sequence shown here is derived from an EMBL/GenBank/DDBJ whole genome shotgun (WGS) entry which is preliminary data.</text>
</comment>
<gene>
    <name evidence="3" type="ORF">K5V21_16170</name>
</gene>
<accession>A0ABS7L2E0</accession>
<keyword evidence="3" id="KW-0808">Transferase</keyword>
<dbReference type="InterPro" id="IPR036038">
    <property type="entry name" value="Aminotransferase-like"/>
</dbReference>
<dbReference type="RefSeq" id="WP_221862165.1">
    <property type="nucleotide sequence ID" value="NZ_JAIKTU010000015.1"/>
</dbReference>
<sequence length="262" mass="30357">MRKIIINDDNIKLDNGVFFGQGAFETILCGKNPYFLGFHINRLKKALEVLEMEPLIEEKEIVEYINKLNIRDKVLKITVTDKNIILTTRENPYTEEIYEQGFSLKISDVLRNSTSILPKIKSTNYIENILEKRNANKEGYDDVVFFNEKGHLCESSVSNIFCIRDEKIYTPDCSNGLLNGTVREWIIRSFNVIECDITLKDLKNMKEVFVTNSLIGIMKIKSIGELQFNTHVITKNISNKYKEHISSKDGGQRIYDEQREDN</sequence>
<dbReference type="EMBL" id="JAIKTU010000015">
    <property type="protein sequence ID" value="MBY0756982.1"/>
    <property type="molecule type" value="Genomic_DNA"/>
</dbReference>
<comment type="similarity">
    <text evidence="2">Belongs to the class-IV pyridoxal-phosphate-dependent aminotransferase family.</text>
</comment>
<dbReference type="CDD" id="cd00449">
    <property type="entry name" value="PLPDE_IV"/>
    <property type="match status" value="1"/>
</dbReference>
<keyword evidence="4" id="KW-1185">Reference proteome</keyword>
<dbReference type="Gene3D" id="3.30.470.10">
    <property type="match status" value="1"/>
</dbReference>
<dbReference type="Pfam" id="PF01063">
    <property type="entry name" value="Aminotran_4"/>
    <property type="match status" value="1"/>
</dbReference>
<dbReference type="InterPro" id="IPR050571">
    <property type="entry name" value="Class-IV_PLP-Dep_Aminotrnsfr"/>
</dbReference>
<dbReference type="InterPro" id="IPR001544">
    <property type="entry name" value="Aminotrans_IV"/>
</dbReference>
<dbReference type="PANTHER" id="PTHR42743">
    <property type="entry name" value="AMINO-ACID AMINOTRANSFERASE"/>
    <property type="match status" value="1"/>
</dbReference>